<feature type="binding site" evidence="7">
    <location>
        <position position="146"/>
    </location>
    <ligand>
        <name>orotate</name>
        <dbReference type="ChEBI" id="CHEBI:30839"/>
    </ligand>
</feature>
<comment type="pathway">
    <text evidence="1 7">Pyrimidine metabolism; UMP biosynthesis via de novo pathway; UMP from orotate: step 1/2.</text>
</comment>
<proteinExistence type="inferred from homology"/>
<evidence type="ECO:0000256" key="6">
    <source>
        <dbReference type="ARBA" id="ARBA00022975"/>
    </source>
</evidence>
<reference evidence="9 10" key="1">
    <citation type="submission" date="2017-02" db="EMBL/GenBank/DDBJ databases">
        <authorList>
            <person name="Peterson S.W."/>
        </authorList>
    </citation>
    <scope>NUCLEOTIDE SEQUENCE [LARGE SCALE GENOMIC DNA]</scope>
    <source>
        <strain evidence="9 10">DSM 15102</strain>
    </source>
</reference>
<dbReference type="InterPro" id="IPR023031">
    <property type="entry name" value="OPRT"/>
</dbReference>
<dbReference type="HAMAP" id="MF_01208">
    <property type="entry name" value="PyrE"/>
    <property type="match status" value="1"/>
</dbReference>
<feature type="domain" description="Phosphoribosyltransferase" evidence="8">
    <location>
        <begin position="53"/>
        <end position="164"/>
    </location>
</feature>
<feature type="binding site" evidence="7">
    <location>
        <position position="118"/>
    </location>
    <ligand>
        <name>orotate</name>
        <dbReference type="ChEBI" id="CHEBI:30839"/>
    </ligand>
</feature>
<evidence type="ECO:0000313" key="10">
    <source>
        <dbReference type="Proteomes" id="UP000196365"/>
    </source>
</evidence>
<dbReference type="NCBIfam" id="TIGR01367">
    <property type="entry name" value="pyrE_Therm"/>
    <property type="match status" value="1"/>
</dbReference>
<dbReference type="UniPathway" id="UPA00070">
    <property type="reaction ID" value="UER00119"/>
</dbReference>
<name>A0A1T4N9D3_9FIRM</name>
<dbReference type="GO" id="GO:0000287">
    <property type="term" value="F:magnesium ion binding"/>
    <property type="evidence" value="ECO:0007669"/>
    <property type="project" value="UniProtKB-UniRule"/>
</dbReference>
<keyword evidence="4 7" id="KW-0808">Transferase</keyword>
<dbReference type="GO" id="GO:0004588">
    <property type="term" value="F:orotate phosphoribosyltransferase activity"/>
    <property type="evidence" value="ECO:0007669"/>
    <property type="project" value="UniProtKB-UniRule"/>
</dbReference>
<dbReference type="InterPro" id="IPR000836">
    <property type="entry name" value="PRTase_dom"/>
</dbReference>
<dbReference type="EC" id="2.4.2.10" evidence="2 7"/>
<dbReference type="RefSeq" id="WP_087678998.1">
    <property type="nucleotide sequence ID" value="NZ_FUWV01000010.1"/>
</dbReference>
<dbReference type="EMBL" id="FUWV01000010">
    <property type="protein sequence ID" value="SJZ75910.1"/>
    <property type="molecule type" value="Genomic_DNA"/>
</dbReference>
<keyword evidence="10" id="KW-1185">Reference proteome</keyword>
<sequence>MKQEEILSILKEKQAVLEGHFILTSGKHADTYIQCARILQDPKITSLFVSELLKEMKDLEIDLVIGPATGGIIIAYEAARQLGVNAIFTERENGKMTLRRGFKIPKEASVLVVEDVVTTGGSVREVLEVVNKQGGKVVAIGLFADRTGGKIDFKIPTYRIFSKEIQSYEPENCPLCKKDILAIKPGSRGLK</sequence>
<organism evidence="9 10">
    <name type="scientific">Garciella nitratireducens DSM 15102</name>
    <dbReference type="NCBI Taxonomy" id="1121911"/>
    <lineage>
        <taxon>Bacteria</taxon>
        <taxon>Bacillati</taxon>
        <taxon>Bacillota</taxon>
        <taxon>Clostridia</taxon>
        <taxon>Eubacteriales</taxon>
        <taxon>Eubacteriaceae</taxon>
        <taxon>Garciella</taxon>
    </lineage>
</organism>
<dbReference type="CDD" id="cd06223">
    <property type="entry name" value="PRTases_typeI"/>
    <property type="match status" value="1"/>
</dbReference>
<evidence type="ECO:0000313" key="9">
    <source>
        <dbReference type="EMBL" id="SJZ75910.1"/>
    </source>
</evidence>
<keyword evidence="6 7" id="KW-0665">Pyrimidine biosynthesis</keyword>
<dbReference type="AlphaFoldDB" id="A0A1T4N9D3"/>
<evidence type="ECO:0000256" key="7">
    <source>
        <dbReference type="HAMAP-Rule" id="MF_01208"/>
    </source>
</evidence>
<comment type="catalytic activity">
    <reaction evidence="7">
        <text>orotidine 5'-phosphate + diphosphate = orotate + 5-phospho-alpha-D-ribose 1-diphosphate</text>
        <dbReference type="Rhea" id="RHEA:10380"/>
        <dbReference type="ChEBI" id="CHEBI:30839"/>
        <dbReference type="ChEBI" id="CHEBI:33019"/>
        <dbReference type="ChEBI" id="CHEBI:57538"/>
        <dbReference type="ChEBI" id="CHEBI:58017"/>
        <dbReference type="EC" id="2.4.2.10"/>
    </reaction>
</comment>
<dbReference type="GO" id="GO:0019856">
    <property type="term" value="P:pyrimidine nucleobase biosynthetic process"/>
    <property type="evidence" value="ECO:0007669"/>
    <property type="project" value="InterPro"/>
</dbReference>
<keyword evidence="3 7" id="KW-0328">Glycosyltransferase</keyword>
<dbReference type="Pfam" id="PF00156">
    <property type="entry name" value="Pribosyltran"/>
    <property type="match status" value="1"/>
</dbReference>
<comment type="caution">
    <text evidence="7">Lacks conserved residue(s) required for the propagation of feature annotation.</text>
</comment>
<dbReference type="PANTHER" id="PTHR19278:SF9">
    <property type="entry name" value="URIDINE 5'-MONOPHOSPHATE SYNTHASE"/>
    <property type="match status" value="1"/>
</dbReference>
<accession>A0A1T4N9D3</accession>
<evidence type="ECO:0000259" key="8">
    <source>
        <dbReference type="Pfam" id="PF00156"/>
    </source>
</evidence>
<keyword evidence="5 7" id="KW-0460">Magnesium</keyword>
<dbReference type="GO" id="GO:0044205">
    <property type="term" value="P:'de novo' UMP biosynthetic process"/>
    <property type="evidence" value="ECO:0007669"/>
    <property type="project" value="UniProtKB-UniRule"/>
</dbReference>
<evidence type="ECO:0000256" key="1">
    <source>
        <dbReference type="ARBA" id="ARBA00004889"/>
    </source>
</evidence>
<evidence type="ECO:0000256" key="3">
    <source>
        <dbReference type="ARBA" id="ARBA00022676"/>
    </source>
</evidence>
<evidence type="ECO:0000256" key="2">
    <source>
        <dbReference type="ARBA" id="ARBA00011971"/>
    </source>
</evidence>
<comment type="subunit">
    <text evidence="7">Homodimer.</text>
</comment>
<evidence type="ECO:0000256" key="5">
    <source>
        <dbReference type="ARBA" id="ARBA00022842"/>
    </source>
</evidence>
<dbReference type="OrthoDB" id="9783570at2"/>
<dbReference type="Gene3D" id="3.40.50.2020">
    <property type="match status" value="1"/>
</dbReference>
<dbReference type="PANTHER" id="PTHR19278">
    <property type="entry name" value="OROTATE PHOSPHORIBOSYLTRANSFERASE"/>
    <property type="match status" value="1"/>
</dbReference>
<dbReference type="InterPro" id="IPR006273">
    <property type="entry name" value="Orotate_PRibTrfase_bac"/>
</dbReference>
<comment type="similarity">
    <text evidence="7">Belongs to the purine/pyrimidine phosphoribosyltransferase family. PyrE subfamily.</text>
</comment>
<evidence type="ECO:0000256" key="4">
    <source>
        <dbReference type="ARBA" id="ARBA00022679"/>
    </source>
</evidence>
<feature type="binding site" description="in other chain" evidence="7">
    <location>
        <begin position="114"/>
        <end position="122"/>
    </location>
    <ligand>
        <name>5-phospho-alpha-D-ribose 1-diphosphate</name>
        <dbReference type="ChEBI" id="CHEBI:58017"/>
        <note>ligand shared between dimeric partners</note>
    </ligand>
</feature>
<dbReference type="SUPFAM" id="SSF53271">
    <property type="entry name" value="PRTase-like"/>
    <property type="match status" value="1"/>
</dbReference>
<dbReference type="Proteomes" id="UP000196365">
    <property type="component" value="Unassembled WGS sequence"/>
</dbReference>
<gene>
    <name evidence="7" type="primary">pyrE</name>
    <name evidence="9" type="ORF">SAMN02745973_01598</name>
</gene>
<comment type="function">
    <text evidence="7">Catalyzes the transfer of a ribosyl phosphate group from 5-phosphoribose 1-diphosphate to orotate, leading to the formation of orotidine monophosphate (OMP).</text>
</comment>
<protein>
    <recommendedName>
        <fullName evidence="2 7">Orotate phosphoribosyltransferase</fullName>
        <shortName evidence="7">OPRT</shortName>
        <shortName evidence="7">OPRTase</shortName>
        <ecNumber evidence="2 7">2.4.2.10</ecNumber>
    </recommendedName>
</protein>
<comment type="cofactor">
    <cofactor evidence="7">
        <name>Mg(2+)</name>
        <dbReference type="ChEBI" id="CHEBI:18420"/>
    </cofactor>
</comment>
<dbReference type="InterPro" id="IPR029057">
    <property type="entry name" value="PRTase-like"/>
</dbReference>